<dbReference type="CDD" id="cd03530">
    <property type="entry name" value="Rieske_NirD_small_Bacillus"/>
    <property type="match status" value="1"/>
</dbReference>
<keyword evidence="9" id="KW-1185">Reference proteome</keyword>
<dbReference type="InterPro" id="IPR036922">
    <property type="entry name" value="Rieske_2Fe-2S_sf"/>
</dbReference>
<protein>
    <submittedName>
        <fullName evidence="8">Nitrite reductase small subunit NirD</fullName>
    </submittedName>
</protein>
<dbReference type="AlphaFoldDB" id="A0A848GBY0"/>
<dbReference type="NCBIfam" id="TIGR02378">
    <property type="entry name" value="nirD_assim_sml"/>
    <property type="match status" value="1"/>
</dbReference>
<reference evidence="8 9" key="1">
    <citation type="submission" date="2020-04" db="EMBL/GenBank/DDBJ databases">
        <title>Zoogloea sp. G-4-1-14 isolated from soil.</title>
        <authorList>
            <person name="Dahal R.H."/>
        </authorList>
    </citation>
    <scope>NUCLEOTIDE SEQUENCE [LARGE SCALE GENOMIC DNA]</scope>
    <source>
        <strain evidence="8 9">G-4-1-14</strain>
    </source>
</reference>
<evidence type="ECO:0000256" key="6">
    <source>
        <dbReference type="ARBA" id="ARBA00023063"/>
    </source>
</evidence>
<dbReference type="Gene3D" id="2.102.10.10">
    <property type="entry name" value="Rieske [2Fe-2S] iron-sulphur domain"/>
    <property type="match status" value="1"/>
</dbReference>
<dbReference type="GO" id="GO:0008942">
    <property type="term" value="F:nitrite reductase [NAD(P)H] activity"/>
    <property type="evidence" value="ECO:0007669"/>
    <property type="project" value="InterPro"/>
</dbReference>
<keyword evidence="5" id="KW-0411">Iron-sulfur</keyword>
<gene>
    <name evidence="8" type="primary">nirD</name>
    <name evidence="8" type="ORF">HHL15_14750</name>
</gene>
<dbReference type="SUPFAM" id="SSF50022">
    <property type="entry name" value="ISP domain"/>
    <property type="match status" value="1"/>
</dbReference>
<dbReference type="PROSITE" id="PS51296">
    <property type="entry name" value="RIESKE"/>
    <property type="match status" value="1"/>
</dbReference>
<dbReference type="GO" id="GO:0046872">
    <property type="term" value="F:metal ion binding"/>
    <property type="evidence" value="ECO:0007669"/>
    <property type="project" value="UniProtKB-KW"/>
</dbReference>
<keyword evidence="4" id="KW-0408">Iron</keyword>
<dbReference type="Pfam" id="PF00355">
    <property type="entry name" value="Rieske"/>
    <property type="match status" value="1"/>
</dbReference>
<evidence type="ECO:0000259" key="7">
    <source>
        <dbReference type="PROSITE" id="PS51296"/>
    </source>
</evidence>
<dbReference type="PANTHER" id="PTHR21496">
    <property type="entry name" value="FERREDOXIN-RELATED"/>
    <property type="match status" value="1"/>
</dbReference>
<keyword evidence="2" id="KW-0479">Metal-binding</keyword>
<evidence type="ECO:0000256" key="4">
    <source>
        <dbReference type="ARBA" id="ARBA00023004"/>
    </source>
</evidence>
<dbReference type="InterPro" id="IPR012748">
    <property type="entry name" value="Rieske-like_NirD"/>
</dbReference>
<dbReference type="PANTHER" id="PTHR21496:SF23">
    <property type="entry name" value="3-PHENYLPROPIONATE_CINNAMIC ACID DIOXYGENASE FERREDOXIN SUBUNIT"/>
    <property type="match status" value="1"/>
</dbReference>
<organism evidence="8 9">
    <name type="scientific">Zoogloea dura</name>
    <dbReference type="NCBI Taxonomy" id="2728840"/>
    <lineage>
        <taxon>Bacteria</taxon>
        <taxon>Pseudomonadati</taxon>
        <taxon>Pseudomonadota</taxon>
        <taxon>Betaproteobacteria</taxon>
        <taxon>Rhodocyclales</taxon>
        <taxon>Zoogloeaceae</taxon>
        <taxon>Zoogloea</taxon>
    </lineage>
</organism>
<name>A0A848GBY0_9RHOO</name>
<comment type="caution">
    <text evidence="8">The sequence shown here is derived from an EMBL/GenBank/DDBJ whole genome shotgun (WGS) entry which is preliminary data.</text>
</comment>
<keyword evidence="1" id="KW-0001">2Fe-2S</keyword>
<dbReference type="Proteomes" id="UP000580043">
    <property type="component" value="Unassembled WGS sequence"/>
</dbReference>
<dbReference type="EMBL" id="JABBGA010000011">
    <property type="protein sequence ID" value="NML27011.1"/>
    <property type="molecule type" value="Genomic_DNA"/>
</dbReference>
<keyword evidence="3" id="KW-0560">Oxidoreductase</keyword>
<keyword evidence="6" id="KW-0534">Nitrate assimilation</keyword>
<proteinExistence type="predicted"/>
<evidence type="ECO:0000256" key="3">
    <source>
        <dbReference type="ARBA" id="ARBA00023002"/>
    </source>
</evidence>
<evidence type="ECO:0000256" key="5">
    <source>
        <dbReference type="ARBA" id="ARBA00023014"/>
    </source>
</evidence>
<dbReference type="GO" id="GO:0051537">
    <property type="term" value="F:2 iron, 2 sulfur cluster binding"/>
    <property type="evidence" value="ECO:0007669"/>
    <property type="project" value="UniProtKB-KW"/>
</dbReference>
<dbReference type="InterPro" id="IPR017941">
    <property type="entry name" value="Rieske_2Fe-2S"/>
</dbReference>
<feature type="domain" description="Rieske" evidence="7">
    <location>
        <begin position="5"/>
        <end position="101"/>
    </location>
</feature>
<evidence type="ECO:0000256" key="2">
    <source>
        <dbReference type="ARBA" id="ARBA00022723"/>
    </source>
</evidence>
<evidence type="ECO:0000313" key="9">
    <source>
        <dbReference type="Proteomes" id="UP000580043"/>
    </source>
</evidence>
<dbReference type="GO" id="GO:0042128">
    <property type="term" value="P:nitrate assimilation"/>
    <property type="evidence" value="ECO:0007669"/>
    <property type="project" value="UniProtKB-KW"/>
</dbReference>
<accession>A0A848GBY0</accession>
<evidence type="ECO:0000256" key="1">
    <source>
        <dbReference type="ARBA" id="ARBA00022714"/>
    </source>
</evidence>
<evidence type="ECO:0000313" key="8">
    <source>
        <dbReference type="EMBL" id="NML27011.1"/>
    </source>
</evidence>
<dbReference type="RefSeq" id="WP_169146547.1">
    <property type="nucleotide sequence ID" value="NZ_JABBGA010000011.1"/>
</dbReference>
<sequence>MNDWTLICALADVPVLGARVVESSLKGRIALFRNSADQVFAVHDKCPHKGGPLSQGIVHGSTVTCPLHSWKIQLEDGQVAAPDVGCVTPFPVKIEDGQVYMQL</sequence>